<name>A0ABQ7IZ08_9HELO</name>
<comment type="caution">
    <text evidence="1">The sequence shown here is derived from an EMBL/GenBank/DDBJ whole genome shotgun (WGS) entry which is preliminary data.</text>
</comment>
<dbReference type="GeneID" id="62228624"/>
<gene>
    <name evidence="1" type="ORF">EAE98_001850</name>
</gene>
<accession>A0ABQ7IZ08</accession>
<evidence type="ECO:0000313" key="2">
    <source>
        <dbReference type="Proteomes" id="UP000783213"/>
    </source>
</evidence>
<dbReference type="Proteomes" id="UP000783213">
    <property type="component" value="Unassembled WGS sequence"/>
</dbReference>
<protein>
    <submittedName>
        <fullName evidence="1">Uncharacterized protein</fullName>
    </submittedName>
</protein>
<dbReference type="RefSeq" id="XP_038814454.1">
    <property type="nucleotide sequence ID" value="XM_038949469.1"/>
</dbReference>
<dbReference type="EMBL" id="RCSX01000003">
    <property type="protein sequence ID" value="KAF7937536.1"/>
    <property type="molecule type" value="Genomic_DNA"/>
</dbReference>
<sequence>MSIVFLAFVRPKTRKTPRLEDYALENISLVSSTLASKRQEILGIEASALSLARMGTMTAIL</sequence>
<proteinExistence type="predicted"/>
<keyword evidence="2" id="KW-1185">Reference proteome</keyword>
<organism evidence="1 2">
    <name type="scientific">Botrytis deweyae</name>
    <dbReference type="NCBI Taxonomy" id="2478750"/>
    <lineage>
        <taxon>Eukaryota</taxon>
        <taxon>Fungi</taxon>
        <taxon>Dikarya</taxon>
        <taxon>Ascomycota</taxon>
        <taxon>Pezizomycotina</taxon>
        <taxon>Leotiomycetes</taxon>
        <taxon>Helotiales</taxon>
        <taxon>Sclerotiniaceae</taxon>
        <taxon>Botrytis</taxon>
    </lineage>
</organism>
<evidence type="ECO:0000313" key="1">
    <source>
        <dbReference type="EMBL" id="KAF7937536.1"/>
    </source>
</evidence>
<reference evidence="1 2" key="1">
    <citation type="journal article" date="2020" name="Genome Biol. Evol.">
        <title>Comparative genomics of Sclerotiniaceae.</title>
        <authorList>
            <person name="Valero Jimenez C.A."/>
            <person name="Steentjes M."/>
            <person name="Scholten O.E."/>
            <person name="Van Kan J.A.L."/>
        </authorList>
    </citation>
    <scope>NUCLEOTIDE SEQUENCE [LARGE SCALE GENOMIC DNA]</scope>
    <source>
        <strain evidence="1 2">B1</strain>
    </source>
</reference>